<dbReference type="EMBL" id="AGYG01000030">
    <property type="protein sequence ID" value="ENZ33215.1"/>
    <property type="molecule type" value="Genomic_DNA"/>
</dbReference>
<accession>N9Z0M5</accession>
<name>N9Z0M5_9FIRM</name>
<dbReference type="AlphaFoldDB" id="N9Z0M5"/>
<protein>
    <submittedName>
        <fullName evidence="1">Uncharacterized protein</fullName>
    </submittedName>
</protein>
<dbReference type="Proteomes" id="UP000013041">
    <property type="component" value="Unassembled WGS sequence"/>
</dbReference>
<reference evidence="1 2" key="1">
    <citation type="submission" date="2013-01" db="EMBL/GenBank/DDBJ databases">
        <title>The Genome Sequence of Clostridium bolteae 90B8.</title>
        <authorList>
            <consortium name="The Broad Institute Genome Sequencing Platform"/>
            <person name="Earl A."/>
            <person name="Ward D."/>
            <person name="Feldgarden M."/>
            <person name="Gevers D."/>
            <person name="Courvalin P."/>
            <person name="Lambert T."/>
            <person name="Walker B."/>
            <person name="Young S.K."/>
            <person name="Zeng Q."/>
            <person name="Gargeya S."/>
            <person name="Fitzgerald M."/>
            <person name="Haas B."/>
            <person name="Abouelleil A."/>
            <person name="Alvarado L."/>
            <person name="Arachchi H.M."/>
            <person name="Berlin A.M."/>
            <person name="Chapman S.B."/>
            <person name="Dewar J."/>
            <person name="Goldberg J."/>
            <person name="Griggs A."/>
            <person name="Gujja S."/>
            <person name="Hansen M."/>
            <person name="Howarth C."/>
            <person name="Imamovic A."/>
            <person name="Larimer J."/>
            <person name="McCowan C."/>
            <person name="Murphy C."/>
            <person name="Neiman D."/>
            <person name="Pearson M."/>
            <person name="Priest M."/>
            <person name="Roberts A."/>
            <person name="Saif S."/>
            <person name="Shea T."/>
            <person name="Sisk P."/>
            <person name="Sykes S."/>
            <person name="Wortman J."/>
            <person name="Nusbaum C."/>
            <person name="Birren B."/>
        </authorList>
    </citation>
    <scope>NUCLEOTIDE SEQUENCE [LARGE SCALE GENOMIC DNA]</scope>
    <source>
        <strain evidence="1 2">90B8</strain>
    </source>
</reference>
<dbReference type="HOGENOM" id="CLU_2599832_0_0_9"/>
<evidence type="ECO:0000313" key="2">
    <source>
        <dbReference type="Proteomes" id="UP000013041"/>
    </source>
</evidence>
<proteinExistence type="predicted"/>
<evidence type="ECO:0000313" key="1">
    <source>
        <dbReference type="EMBL" id="ENZ33215.1"/>
    </source>
</evidence>
<sequence length="79" mass="9187">MMDKKRIRETLNDAVERYLLGDVDNDFRFNYIWLTAQLSFACTIDAITVDERDALSGVVTHAYKTNRRGPKCVDFQKLL</sequence>
<comment type="caution">
    <text evidence="1">The sequence shown here is derived from an EMBL/GenBank/DDBJ whole genome shotgun (WGS) entry which is preliminary data.</text>
</comment>
<organism evidence="1 2">
    <name type="scientific">Enterocloster bolteae 90B8</name>
    <dbReference type="NCBI Taxonomy" id="997897"/>
    <lineage>
        <taxon>Bacteria</taxon>
        <taxon>Bacillati</taxon>
        <taxon>Bacillota</taxon>
        <taxon>Clostridia</taxon>
        <taxon>Lachnospirales</taxon>
        <taxon>Lachnospiraceae</taxon>
        <taxon>Enterocloster</taxon>
    </lineage>
</organism>
<gene>
    <name evidence="1" type="ORF">HMPREF1097_04997</name>
</gene>
<dbReference type="RefSeq" id="WP_002573659.1">
    <property type="nucleotide sequence ID" value="NZ_KB851158.1"/>
</dbReference>